<evidence type="ECO:0000256" key="2">
    <source>
        <dbReference type="ARBA" id="ARBA00022737"/>
    </source>
</evidence>
<proteinExistence type="predicted"/>
<keyword evidence="1" id="KW-0880">Kelch repeat</keyword>
<dbReference type="PANTHER" id="PTHR46093:SF18">
    <property type="entry name" value="FIBRONECTIN TYPE-III DOMAIN-CONTAINING PROTEIN"/>
    <property type="match status" value="1"/>
</dbReference>
<comment type="caution">
    <text evidence="4">The sequence shown here is derived from an EMBL/GenBank/DDBJ whole genome shotgun (WGS) entry which is preliminary data.</text>
</comment>
<evidence type="ECO:0000313" key="5">
    <source>
        <dbReference type="Proteomes" id="UP001642484"/>
    </source>
</evidence>
<dbReference type="SUPFAM" id="SSF117281">
    <property type="entry name" value="Kelch motif"/>
    <property type="match status" value="1"/>
</dbReference>
<dbReference type="Pfam" id="PF24681">
    <property type="entry name" value="Kelch_KLHDC2_KLHL20_DRC7"/>
    <property type="match status" value="1"/>
</dbReference>
<reference evidence="4 5" key="1">
    <citation type="submission" date="2024-02" db="EMBL/GenBank/DDBJ databases">
        <authorList>
            <person name="Chen Y."/>
            <person name="Shah S."/>
            <person name="Dougan E. K."/>
            <person name="Thang M."/>
            <person name="Chan C."/>
        </authorList>
    </citation>
    <scope>NUCLEOTIDE SEQUENCE [LARGE SCALE GENOMIC DNA]</scope>
</reference>
<sequence length="651" mass="70984">MLTSSAGGMSLLDELIACVHYRILLCMDEGALSSMGSCSHSLHQIARSQALWQRLAMCRDRLAAARFLGSFSPDARRPVVTTEGPSPYLPCSRFVPSSMHSGASGALNGEGTIDWRDVCRHLNKCMAERPWEEVPEASNGRSAALWTDLTDDGNGADDGAPNEPPPTGATLLGSQSPHVFWIGGDRLLGLAGGYSPDVVGGSAIHPLREIYLMDLPDISDSHATLTRPDLSVKKLDCGTANGRLPHGHPSVNGCACDFDALRSTIFFFGGGTPHAEVYHATSALRLEGWDGANPTAQWQVVSSPGSIESDEIPLARQGVKGTVYCDEFVIFGGRLQGGRCTNDVWSLNLEGDSFSSPPTLPWRRLDCDGQAPSPRVWHSACQAVHGQWFIYGGSTWQFEEPAEPHDFRSLFVLHIAERRWSSLAAASPTRPPWAVAACLLPLGCCQLLLLGGTLPHKLGATGLNAHSLRHWRSWYNRLDEPWVFDLRSGEWTPRGAAVALPSDAEDREQHVAEVYLRSHFAAVFVPSRRSALVLGGSRYFTGEYFNDLLELQLPSSTSSRARRCGSSVLGRGRQESQHPLCGPFQAPNGLPRHLQVADGREASLTRGFVGRLRGMLQEGIISQDDGKTSAGAKRNRASREMRMRMRMMRVT</sequence>
<keyword evidence="2" id="KW-0677">Repeat</keyword>
<organism evidence="4 5">
    <name type="scientific">Durusdinium trenchii</name>
    <dbReference type="NCBI Taxonomy" id="1381693"/>
    <lineage>
        <taxon>Eukaryota</taxon>
        <taxon>Sar</taxon>
        <taxon>Alveolata</taxon>
        <taxon>Dinophyceae</taxon>
        <taxon>Suessiales</taxon>
        <taxon>Symbiodiniaceae</taxon>
        <taxon>Durusdinium</taxon>
    </lineage>
</organism>
<evidence type="ECO:0000313" key="4">
    <source>
        <dbReference type="EMBL" id="CAK9106548.1"/>
    </source>
</evidence>
<gene>
    <name evidence="4" type="ORF">CCMP2556_LOCUS49790</name>
</gene>
<evidence type="ECO:0000256" key="3">
    <source>
        <dbReference type="SAM" id="MobiDB-lite"/>
    </source>
</evidence>
<accession>A0ABP0S2F5</accession>
<dbReference type="PANTHER" id="PTHR46093">
    <property type="entry name" value="ACYL-COA-BINDING DOMAIN-CONTAINING PROTEIN 5"/>
    <property type="match status" value="1"/>
</dbReference>
<dbReference type="Gene3D" id="2.120.10.80">
    <property type="entry name" value="Kelch-type beta propeller"/>
    <property type="match status" value="1"/>
</dbReference>
<keyword evidence="5" id="KW-1185">Reference proteome</keyword>
<dbReference type="InterPro" id="IPR015915">
    <property type="entry name" value="Kelch-typ_b-propeller"/>
</dbReference>
<name>A0ABP0S2F5_9DINO</name>
<dbReference type="EMBL" id="CAXAMN010026905">
    <property type="protein sequence ID" value="CAK9106548.1"/>
    <property type="molecule type" value="Genomic_DNA"/>
</dbReference>
<dbReference type="Proteomes" id="UP001642484">
    <property type="component" value="Unassembled WGS sequence"/>
</dbReference>
<feature type="region of interest" description="Disordered" evidence="3">
    <location>
        <begin position="146"/>
        <end position="173"/>
    </location>
</feature>
<evidence type="ECO:0000256" key="1">
    <source>
        <dbReference type="ARBA" id="ARBA00022441"/>
    </source>
</evidence>
<protein>
    <submittedName>
        <fullName evidence="4">Uncharacterized protein</fullName>
    </submittedName>
</protein>